<sequence>MSSREITPENQKDVEIHVVGDDTPTQSISTNAIRQSARKRTVIVTPGFLPTQSDSRRALRTNVPPNPKAPLTSSSAATRKSTSASNIYSTQESTESEPVTANILYNTVQDSDEENSKAAEHSMNAKIKKKLGPRKDGTDSVEHGSSSGARTAVFDRWSDRHCPTEAPAGGSDRPVRSVPGTGCTGPARTGRTNLSDQLALALVGQCPSDHRSNTAVRAPLEQPCSTG</sequence>
<evidence type="ECO:0000313" key="3">
    <source>
        <dbReference type="Proteomes" id="UP000235392"/>
    </source>
</evidence>
<evidence type="ECO:0000256" key="1">
    <source>
        <dbReference type="SAM" id="MobiDB-lite"/>
    </source>
</evidence>
<accession>A0A2N5SIF2</accession>
<feature type="compositionally biased region" description="Polar residues" evidence="1">
    <location>
        <begin position="86"/>
        <end position="109"/>
    </location>
</feature>
<gene>
    <name evidence="2" type="ORF">PCASD_19965</name>
</gene>
<feature type="compositionally biased region" description="Low complexity" evidence="1">
    <location>
        <begin position="72"/>
        <end position="85"/>
    </location>
</feature>
<feature type="region of interest" description="Disordered" evidence="1">
    <location>
        <begin position="1"/>
        <end position="147"/>
    </location>
</feature>
<feature type="region of interest" description="Disordered" evidence="1">
    <location>
        <begin position="207"/>
        <end position="227"/>
    </location>
</feature>
<reference evidence="2 3" key="1">
    <citation type="submission" date="2017-11" db="EMBL/GenBank/DDBJ databases">
        <title>De novo assembly and phasing of dikaryotic genomes from two isolates of Puccinia coronata f. sp. avenae, the causal agent of oat crown rust.</title>
        <authorList>
            <person name="Miller M.E."/>
            <person name="Zhang Y."/>
            <person name="Omidvar V."/>
            <person name="Sperschneider J."/>
            <person name="Schwessinger B."/>
            <person name="Raley C."/>
            <person name="Palmer J.M."/>
            <person name="Garnica D."/>
            <person name="Upadhyaya N."/>
            <person name="Rathjen J."/>
            <person name="Taylor J.M."/>
            <person name="Park R.F."/>
            <person name="Dodds P.N."/>
            <person name="Hirsch C.D."/>
            <person name="Kianian S.F."/>
            <person name="Figueroa M."/>
        </authorList>
    </citation>
    <scope>NUCLEOTIDE SEQUENCE [LARGE SCALE GENOMIC DNA]</scope>
    <source>
        <strain evidence="2">12SD80</strain>
    </source>
</reference>
<name>A0A2N5SIF2_9BASI</name>
<evidence type="ECO:0000313" key="2">
    <source>
        <dbReference type="EMBL" id="PLW13027.1"/>
    </source>
</evidence>
<comment type="caution">
    <text evidence="2">The sequence shown here is derived from an EMBL/GenBank/DDBJ whole genome shotgun (WGS) entry which is preliminary data.</text>
</comment>
<organism evidence="2 3">
    <name type="scientific">Puccinia coronata f. sp. avenae</name>
    <dbReference type="NCBI Taxonomy" id="200324"/>
    <lineage>
        <taxon>Eukaryota</taxon>
        <taxon>Fungi</taxon>
        <taxon>Dikarya</taxon>
        <taxon>Basidiomycota</taxon>
        <taxon>Pucciniomycotina</taxon>
        <taxon>Pucciniomycetes</taxon>
        <taxon>Pucciniales</taxon>
        <taxon>Pucciniaceae</taxon>
        <taxon>Puccinia</taxon>
    </lineage>
</organism>
<feature type="region of interest" description="Disordered" evidence="1">
    <location>
        <begin position="162"/>
        <end position="191"/>
    </location>
</feature>
<feature type="compositionally biased region" description="Basic and acidic residues" evidence="1">
    <location>
        <begin position="133"/>
        <end position="142"/>
    </location>
</feature>
<proteinExistence type="predicted"/>
<dbReference type="AlphaFoldDB" id="A0A2N5SIF2"/>
<dbReference type="Proteomes" id="UP000235392">
    <property type="component" value="Unassembled WGS sequence"/>
</dbReference>
<feature type="compositionally biased region" description="Polar residues" evidence="1">
    <location>
        <begin position="23"/>
        <end position="34"/>
    </location>
</feature>
<feature type="compositionally biased region" description="Basic and acidic residues" evidence="1">
    <location>
        <begin position="1"/>
        <end position="20"/>
    </location>
</feature>
<dbReference type="EMBL" id="PGCI01000865">
    <property type="protein sequence ID" value="PLW13027.1"/>
    <property type="molecule type" value="Genomic_DNA"/>
</dbReference>
<protein>
    <submittedName>
        <fullName evidence="2">Uncharacterized protein</fullName>
    </submittedName>
</protein>